<evidence type="ECO:0000313" key="13">
    <source>
        <dbReference type="EMBL" id="CAJ0956118.1"/>
    </source>
</evidence>
<dbReference type="PANTHER" id="PTHR25466:SF3">
    <property type="entry name" value="PROGRAMMED CELL DEATH 1 LIGAND 1"/>
    <property type="match status" value="1"/>
</dbReference>
<keyword evidence="7" id="KW-1015">Disulfide bond</keyword>
<evidence type="ECO:0000313" key="14">
    <source>
        <dbReference type="Proteomes" id="UP001176940"/>
    </source>
</evidence>
<dbReference type="PROSITE" id="PS50835">
    <property type="entry name" value="IG_LIKE"/>
    <property type="match status" value="2"/>
</dbReference>
<keyword evidence="6 11" id="KW-0472">Membrane</keyword>
<dbReference type="InterPro" id="IPR051713">
    <property type="entry name" value="T-cell_Activation_Regulation"/>
</dbReference>
<keyword evidence="2" id="KW-1003">Cell membrane</keyword>
<evidence type="ECO:0000256" key="3">
    <source>
        <dbReference type="ARBA" id="ARBA00022692"/>
    </source>
</evidence>
<dbReference type="SUPFAM" id="SSF48726">
    <property type="entry name" value="Immunoglobulin"/>
    <property type="match status" value="2"/>
</dbReference>
<dbReference type="InterPro" id="IPR007110">
    <property type="entry name" value="Ig-like_dom"/>
</dbReference>
<dbReference type="InterPro" id="IPR003599">
    <property type="entry name" value="Ig_sub"/>
</dbReference>
<keyword evidence="14" id="KW-1185">Reference proteome</keyword>
<name>A0ABN9M433_9NEOB</name>
<keyword evidence="8" id="KW-0675">Receptor</keyword>
<organism evidence="13 14">
    <name type="scientific">Ranitomeya imitator</name>
    <name type="common">mimic poison frog</name>
    <dbReference type="NCBI Taxonomy" id="111125"/>
    <lineage>
        <taxon>Eukaryota</taxon>
        <taxon>Metazoa</taxon>
        <taxon>Chordata</taxon>
        <taxon>Craniata</taxon>
        <taxon>Vertebrata</taxon>
        <taxon>Euteleostomi</taxon>
        <taxon>Amphibia</taxon>
        <taxon>Batrachia</taxon>
        <taxon>Anura</taxon>
        <taxon>Neobatrachia</taxon>
        <taxon>Hyloidea</taxon>
        <taxon>Dendrobatidae</taxon>
        <taxon>Dendrobatinae</taxon>
        <taxon>Ranitomeya</taxon>
    </lineage>
</organism>
<feature type="transmembrane region" description="Helical" evidence="11">
    <location>
        <begin position="283"/>
        <end position="302"/>
    </location>
</feature>
<feature type="domain" description="Ig-like" evidence="12">
    <location>
        <begin position="175"/>
        <end position="270"/>
    </location>
</feature>
<reference evidence="13" key="1">
    <citation type="submission" date="2023-07" db="EMBL/GenBank/DDBJ databases">
        <authorList>
            <person name="Stuckert A."/>
        </authorList>
    </citation>
    <scope>NUCLEOTIDE SEQUENCE</scope>
</reference>
<evidence type="ECO:0000256" key="8">
    <source>
        <dbReference type="ARBA" id="ARBA00023170"/>
    </source>
</evidence>
<comment type="subcellular location">
    <subcellularLocation>
        <location evidence="1">Cell membrane</location>
        <topology evidence="1">Single-pass type I membrane protein</topology>
    </subcellularLocation>
</comment>
<keyword evidence="4" id="KW-0732">Signal</keyword>
<proteinExistence type="predicted"/>
<feature type="transmembrane region" description="Helical" evidence="11">
    <location>
        <begin position="37"/>
        <end position="58"/>
    </location>
</feature>
<evidence type="ECO:0000256" key="9">
    <source>
        <dbReference type="ARBA" id="ARBA00023180"/>
    </source>
</evidence>
<evidence type="ECO:0000256" key="5">
    <source>
        <dbReference type="ARBA" id="ARBA00022989"/>
    </source>
</evidence>
<dbReference type="Proteomes" id="UP001176940">
    <property type="component" value="Unassembled WGS sequence"/>
</dbReference>
<evidence type="ECO:0000256" key="7">
    <source>
        <dbReference type="ARBA" id="ARBA00023157"/>
    </source>
</evidence>
<keyword evidence="10" id="KW-0393">Immunoglobulin domain</keyword>
<evidence type="ECO:0000256" key="6">
    <source>
        <dbReference type="ARBA" id="ARBA00023136"/>
    </source>
</evidence>
<gene>
    <name evidence="13" type="ORF">RIMI_LOCUS15371795</name>
</gene>
<sequence length="305" mass="33875">MTSRSCDRDVITGPALIPTLGPEAAGLQGDLGKETTAVLITSSLFLIYVFFISGLFTVEAKKSHYIAVYGNNVSMECQFALDMGTGVEKLNVLWKHSRDKMDAVEVVKHINGKDIEILPDKNYSDRIKLLSNELHKGRAILHISKLKMTDAGQYLCIITSHGSDYKVLKLDVQAPYKNITTQVRDVVNSSGETVREVSCQSFGYPKANVTWVVDKENLTVVQNINYTITADRLFNVTSVVRIPVTSSTTLTCTFWNEINHNETSLTFTVSEPVKNEKSQEWKLSFVSLAIWIVVVSLAVGYGKSI</sequence>
<dbReference type="PANTHER" id="PTHR25466">
    <property type="entry name" value="T-LYMPHOCYTE ACTIVATION ANTIGEN"/>
    <property type="match status" value="1"/>
</dbReference>
<keyword evidence="9" id="KW-0325">Glycoprotein</keyword>
<evidence type="ECO:0000256" key="1">
    <source>
        <dbReference type="ARBA" id="ARBA00004251"/>
    </source>
</evidence>
<dbReference type="Gene3D" id="2.60.40.10">
    <property type="entry name" value="Immunoglobulins"/>
    <property type="match status" value="2"/>
</dbReference>
<protein>
    <recommendedName>
        <fullName evidence="12">Ig-like domain-containing protein</fullName>
    </recommendedName>
</protein>
<evidence type="ECO:0000256" key="4">
    <source>
        <dbReference type="ARBA" id="ARBA00022729"/>
    </source>
</evidence>
<dbReference type="InterPro" id="IPR036179">
    <property type="entry name" value="Ig-like_dom_sf"/>
</dbReference>
<evidence type="ECO:0000256" key="2">
    <source>
        <dbReference type="ARBA" id="ARBA00022475"/>
    </source>
</evidence>
<dbReference type="SMART" id="SM00409">
    <property type="entry name" value="IG"/>
    <property type="match status" value="1"/>
</dbReference>
<keyword evidence="3 11" id="KW-0812">Transmembrane</keyword>
<evidence type="ECO:0000259" key="12">
    <source>
        <dbReference type="PROSITE" id="PS50835"/>
    </source>
</evidence>
<dbReference type="EMBL" id="CAUEEQ010041233">
    <property type="protein sequence ID" value="CAJ0956118.1"/>
    <property type="molecule type" value="Genomic_DNA"/>
</dbReference>
<evidence type="ECO:0000256" key="10">
    <source>
        <dbReference type="ARBA" id="ARBA00023319"/>
    </source>
</evidence>
<feature type="domain" description="Ig-like" evidence="12">
    <location>
        <begin position="70"/>
        <end position="173"/>
    </location>
</feature>
<evidence type="ECO:0000256" key="11">
    <source>
        <dbReference type="SAM" id="Phobius"/>
    </source>
</evidence>
<dbReference type="InterPro" id="IPR013783">
    <property type="entry name" value="Ig-like_fold"/>
</dbReference>
<accession>A0ABN9M433</accession>
<comment type="caution">
    <text evidence="13">The sequence shown here is derived from an EMBL/GenBank/DDBJ whole genome shotgun (WGS) entry which is preliminary data.</text>
</comment>
<keyword evidence="5 11" id="KW-1133">Transmembrane helix</keyword>